<keyword evidence="1" id="KW-0456">Lyase</keyword>
<protein>
    <submittedName>
        <fullName evidence="1">3-hydroxydecanoyl-[ACP] dehydratase</fullName>
        <ecNumber evidence="1">4.2.1.59</ecNumber>
    </submittedName>
</protein>
<gene>
    <name evidence="1" type="ORF">MNB_SM-4-1798</name>
</gene>
<dbReference type="EC" id="4.2.1.59" evidence="1"/>
<dbReference type="GO" id="GO:0019171">
    <property type="term" value="F:(3R)-hydroxyacyl-[acyl-carrier-protein] dehydratase activity"/>
    <property type="evidence" value="ECO:0007669"/>
    <property type="project" value="UniProtKB-EC"/>
</dbReference>
<reference evidence="1" key="1">
    <citation type="submission" date="2016-10" db="EMBL/GenBank/DDBJ databases">
        <authorList>
            <person name="de Groot N.N."/>
        </authorList>
    </citation>
    <scope>NUCLEOTIDE SEQUENCE</scope>
</reference>
<dbReference type="EMBL" id="FPHF01000067">
    <property type="protein sequence ID" value="SFV62640.1"/>
    <property type="molecule type" value="Genomic_DNA"/>
</dbReference>
<organism evidence="1">
    <name type="scientific">hydrothermal vent metagenome</name>
    <dbReference type="NCBI Taxonomy" id="652676"/>
    <lineage>
        <taxon>unclassified sequences</taxon>
        <taxon>metagenomes</taxon>
        <taxon>ecological metagenomes</taxon>
    </lineage>
</organism>
<sequence length="117" mass="12901">MQELSLPHIAPIRFADKILFKEETTARVSLTFDSLPNLGMMIEAAAQSSAAFSDGTKKGGFLVSLKNIKLLQKPTKLELEVSLSNEHTLQDMSYFSFLIYEGSVELVSGSFVIVKNT</sequence>
<dbReference type="AlphaFoldDB" id="A0A1W1C9V7"/>
<accession>A0A1W1C9V7</accession>
<evidence type="ECO:0000313" key="1">
    <source>
        <dbReference type="EMBL" id="SFV62640.1"/>
    </source>
</evidence>
<proteinExistence type="predicted"/>
<name>A0A1W1C9V7_9ZZZZ</name>